<accession>A0ACB0KAG9</accession>
<name>A0ACB0KAG9_TRIPR</name>
<organism evidence="1 2">
    <name type="scientific">Trifolium pratense</name>
    <name type="common">Red clover</name>
    <dbReference type="NCBI Taxonomy" id="57577"/>
    <lineage>
        <taxon>Eukaryota</taxon>
        <taxon>Viridiplantae</taxon>
        <taxon>Streptophyta</taxon>
        <taxon>Embryophyta</taxon>
        <taxon>Tracheophyta</taxon>
        <taxon>Spermatophyta</taxon>
        <taxon>Magnoliopsida</taxon>
        <taxon>eudicotyledons</taxon>
        <taxon>Gunneridae</taxon>
        <taxon>Pentapetalae</taxon>
        <taxon>rosids</taxon>
        <taxon>fabids</taxon>
        <taxon>Fabales</taxon>
        <taxon>Fabaceae</taxon>
        <taxon>Papilionoideae</taxon>
        <taxon>50 kb inversion clade</taxon>
        <taxon>NPAAA clade</taxon>
        <taxon>Hologalegina</taxon>
        <taxon>IRL clade</taxon>
        <taxon>Trifolieae</taxon>
        <taxon>Trifolium</taxon>
    </lineage>
</organism>
<comment type="caution">
    <text evidence="1">The sequence shown here is derived from an EMBL/GenBank/DDBJ whole genome shotgun (WGS) entry which is preliminary data.</text>
</comment>
<protein>
    <submittedName>
        <fullName evidence="1">Uncharacterized protein</fullName>
    </submittedName>
</protein>
<dbReference type="Proteomes" id="UP001177021">
    <property type="component" value="Unassembled WGS sequence"/>
</dbReference>
<proteinExistence type="predicted"/>
<dbReference type="EMBL" id="CASHSV030000206">
    <property type="protein sequence ID" value="CAJ2653496.1"/>
    <property type="molecule type" value="Genomic_DNA"/>
</dbReference>
<sequence length="452" mass="50349">MTKTTEPNGTKNLPQQSSTSISNSNSTQSSGCCSSSSPLSSPNIQFQQQQCQKDSYFKNLTMKSQLKRIRNPLTDCTNTSSPVLFKNLSTNKASNPISSSSLSTPSPKKFPTPKTVDLEASGNISRAYSRRYSSTKRKDKEKEVGIHTSSVPSKTKDKDVVFPANREPIKFQQQCQKDPNSFENLTMESERKRKLTHRSPLSDCTNTSASSVPSKSTKYKSSDSSPVFKNHSAKSFSTINPVVVNLDDAANPNSSPSNFLSTPLPEKSSIREFMDLEDSEKKPIGYRRRYSSNKRKDEEKEMVIPTSSGVPFKRKDKGKDVVNLANSEPIKMKDKGKDTVFSGSNMFMDQSKEAGNSTSNKRKDIGEERDIPSSSTPILSVSNTREKTDGFERANPPKAKAFSAPCTKKDRVKSSKNGALVDVYPDLQDYVKEWNVYFKEIDDFEMLVEEVD</sequence>
<gene>
    <name evidence="1" type="ORF">MILVUS5_LOCUS20838</name>
</gene>
<evidence type="ECO:0000313" key="1">
    <source>
        <dbReference type="EMBL" id="CAJ2653496.1"/>
    </source>
</evidence>
<reference evidence="1" key="1">
    <citation type="submission" date="2023-10" db="EMBL/GenBank/DDBJ databases">
        <authorList>
            <person name="Rodriguez Cubillos JULIANA M."/>
            <person name="De Vega J."/>
        </authorList>
    </citation>
    <scope>NUCLEOTIDE SEQUENCE</scope>
</reference>
<evidence type="ECO:0000313" key="2">
    <source>
        <dbReference type="Proteomes" id="UP001177021"/>
    </source>
</evidence>
<keyword evidence="2" id="KW-1185">Reference proteome</keyword>